<dbReference type="InterPro" id="IPR013087">
    <property type="entry name" value="Znf_C2H2_type"/>
</dbReference>
<keyword evidence="1" id="KW-0479">Metal-binding</keyword>
<dbReference type="AlphaFoldDB" id="A0AAV7E0B5"/>
<dbReference type="PROSITE" id="PS00028">
    <property type="entry name" value="ZINC_FINGER_C2H2_1"/>
    <property type="match status" value="1"/>
</dbReference>
<reference evidence="4 5" key="1">
    <citation type="submission" date="2021-07" db="EMBL/GenBank/DDBJ databases">
        <title>The Aristolochia fimbriata genome: insights into angiosperm evolution, floral development and chemical biosynthesis.</title>
        <authorList>
            <person name="Jiao Y."/>
        </authorList>
    </citation>
    <scope>NUCLEOTIDE SEQUENCE [LARGE SCALE GENOMIC DNA]</scope>
    <source>
        <strain evidence="4">IBCAS-2021</strain>
        <tissue evidence="4">Leaf</tissue>
    </source>
</reference>
<organism evidence="4 5">
    <name type="scientific">Aristolochia fimbriata</name>
    <name type="common">White veined hardy Dutchman's pipe vine</name>
    <dbReference type="NCBI Taxonomy" id="158543"/>
    <lineage>
        <taxon>Eukaryota</taxon>
        <taxon>Viridiplantae</taxon>
        <taxon>Streptophyta</taxon>
        <taxon>Embryophyta</taxon>
        <taxon>Tracheophyta</taxon>
        <taxon>Spermatophyta</taxon>
        <taxon>Magnoliopsida</taxon>
        <taxon>Magnoliidae</taxon>
        <taxon>Piperales</taxon>
        <taxon>Aristolochiaceae</taxon>
        <taxon>Aristolochia</taxon>
    </lineage>
</organism>
<comment type="caution">
    <text evidence="4">The sequence shown here is derived from an EMBL/GenBank/DDBJ whole genome shotgun (WGS) entry which is preliminary data.</text>
</comment>
<sequence>MGCSACSDLKTVKRSVSPYMPAAKISSDVPDAMKPEHKEGQDSLDTFIRQAIGKEPFLSFSRAGESPVQWIQLLHALDQQGTNKLSKGPKLDGSVEGRERTSLELYNGMTSFSSELNGFKEPVPAIKSGGGLPLKGSKSTSDHMQSLKIPEAVVAFAQAAAKANGEPEKYLPGWPLLSPPKVQLQKCDKCSKEFCSPINYRRHIRVHRRSLNIDKDTRKNRDYLSAFWDKLSLDEAKELVSFKNVTLEEVTGPTIIRALSSFVRKPGFSSLPQTYVKAGAALLDIIQTKPSRLPISSQELFGLLDDASEKTFMCAGTAVSLQRFVFDGEAGKIALEMKNLIACTSFLVEQKLVQAWVADKDAEALRCQKLLVEEEEAAQKRQAELLERKRLKKLRQKEQKAKEQIIEAPRVNSVSETSSPEASSSLVEMFVGPMKSDVDLNTDACAGSVENDLDNPCGNSGRHMGSLDQAQGIGRRHLGVARRALKPSRTASNGYHSGPTLVSKPSTSQKRPASSSNSHKVWTRKTKTESEGENSSLSVQHTVREQLDQNDKCEVLIGSISVAIKDGNANEHHPQRLPNTQEKHAKVDGIPNGGVRSVGKFWRPVGRQEVGVSNTAPSNKKGVEGVVLAKISAMGSDGVGHMGPRLFSSRAAEAFLAQRWKEAIAAEHMKLVLPPETECSDCQDGASTVVDVQRPTSPGGLGNPSGINQLVTVRQVQTVGGGVGGSNKPKFRAKGEKGCRLKYIPKQRNNV</sequence>
<protein>
    <recommendedName>
        <fullName evidence="3">C2H2-type domain-containing protein</fullName>
    </recommendedName>
</protein>
<dbReference type="PROSITE" id="PS50157">
    <property type="entry name" value="ZINC_FINGER_C2H2_2"/>
    <property type="match status" value="1"/>
</dbReference>
<evidence type="ECO:0000256" key="2">
    <source>
        <dbReference type="SAM" id="MobiDB-lite"/>
    </source>
</evidence>
<dbReference type="PANTHER" id="PTHR36055">
    <property type="entry name" value="C2H2-LIKE ZINC FINGER PROTEIN"/>
    <property type="match status" value="1"/>
</dbReference>
<name>A0AAV7E0B5_ARIFI</name>
<accession>A0AAV7E0B5</accession>
<gene>
    <name evidence="4" type="ORF">H6P81_017150</name>
</gene>
<evidence type="ECO:0000259" key="3">
    <source>
        <dbReference type="PROSITE" id="PS50157"/>
    </source>
</evidence>
<dbReference type="PANTHER" id="PTHR36055:SF1">
    <property type="entry name" value="C2H2-LIKE ZINC FINGER PROTEIN"/>
    <property type="match status" value="1"/>
</dbReference>
<dbReference type="GO" id="GO:0008270">
    <property type="term" value="F:zinc ion binding"/>
    <property type="evidence" value="ECO:0007669"/>
    <property type="project" value="UniProtKB-KW"/>
</dbReference>
<keyword evidence="5" id="KW-1185">Reference proteome</keyword>
<feature type="compositionally biased region" description="Polar residues" evidence="2">
    <location>
        <begin position="503"/>
        <end position="520"/>
    </location>
</feature>
<keyword evidence="1" id="KW-0862">Zinc</keyword>
<dbReference type="SMART" id="SM00355">
    <property type="entry name" value="ZnF_C2H2"/>
    <property type="match status" value="1"/>
</dbReference>
<dbReference type="EMBL" id="JAINDJ010000007">
    <property type="protein sequence ID" value="KAG9441296.1"/>
    <property type="molecule type" value="Genomic_DNA"/>
</dbReference>
<evidence type="ECO:0000256" key="1">
    <source>
        <dbReference type="PROSITE-ProRule" id="PRU00042"/>
    </source>
</evidence>
<proteinExistence type="predicted"/>
<feature type="region of interest" description="Disordered" evidence="2">
    <location>
        <begin position="486"/>
        <end position="539"/>
    </location>
</feature>
<evidence type="ECO:0000313" key="4">
    <source>
        <dbReference type="EMBL" id="KAG9441296.1"/>
    </source>
</evidence>
<evidence type="ECO:0000313" key="5">
    <source>
        <dbReference type="Proteomes" id="UP000825729"/>
    </source>
</evidence>
<feature type="domain" description="C2H2-type" evidence="3">
    <location>
        <begin position="185"/>
        <end position="207"/>
    </location>
</feature>
<keyword evidence="1" id="KW-0863">Zinc-finger</keyword>
<dbReference type="Proteomes" id="UP000825729">
    <property type="component" value="Unassembled WGS sequence"/>
</dbReference>